<dbReference type="Proteomes" id="UP000008948">
    <property type="component" value="Unassembled WGS sequence"/>
</dbReference>
<keyword evidence="3 6" id="KW-0812">Transmembrane</keyword>
<feature type="domain" description="Major facilitator superfamily (MFS) profile" evidence="7">
    <location>
        <begin position="14"/>
        <end position="450"/>
    </location>
</feature>
<feature type="transmembrane region" description="Helical" evidence="6">
    <location>
        <begin position="12"/>
        <end position="32"/>
    </location>
</feature>
<keyword evidence="9" id="KW-1185">Reference proteome</keyword>
<feature type="transmembrane region" description="Helical" evidence="6">
    <location>
        <begin position="328"/>
        <end position="349"/>
    </location>
</feature>
<evidence type="ECO:0000256" key="2">
    <source>
        <dbReference type="ARBA" id="ARBA00022448"/>
    </source>
</evidence>
<dbReference type="EMBL" id="AIMH01000031">
    <property type="protein sequence ID" value="EJF97905.1"/>
    <property type="molecule type" value="Genomic_DNA"/>
</dbReference>
<feature type="transmembrane region" description="Helical" evidence="6">
    <location>
        <begin position="266"/>
        <end position="292"/>
    </location>
</feature>
<dbReference type="SUPFAM" id="SSF103473">
    <property type="entry name" value="MFS general substrate transporter"/>
    <property type="match status" value="1"/>
</dbReference>
<feature type="transmembrane region" description="Helical" evidence="6">
    <location>
        <begin position="394"/>
        <end position="414"/>
    </location>
</feature>
<dbReference type="InterPro" id="IPR011701">
    <property type="entry name" value="MFS"/>
</dbReference>
<feature type="transmembrane region" description="Helical" evidence="6">
    <location>
        <begin position="426"/>
        <end position="446"/>
    </location>
</feature>
<evidence type="ECO:0000256" key="1">
    <source>
        <dbReference type="ARBA" id="ARBA00004141"/>
    </source>
</evidence>
<feature type="transmembrane region" description="Helical" evidence="6">
    <location>
        <begin position="80"/>
        <end position="99"/>
    </location>
</feature>
<evidence type="ECO:0000256" key="6">
    <source>
        <dbReference type="SAM" id="Phobius"/>
    </source>
</evidence>
<feature type="transmembrane region" description="Helical" evidence="6">
    <location>
        <begin position="355"/>
        <end position="373"/>
    </location>
</feature>
<evidence type="ECO:0000256" key="5">
    <source>
        <dbReference type="ARBA" id="ARBA00023136"/>
    </source>
</evidence>
<dbReference type="PRINTS" id="PR01036">
    <property type="entry name" value="TCRTETB"/>
</dbReference>
<keyword evidence="5 6" id="KW-0472">Membrane</keyword>
<comment type="caution">
    <text evidence="8">The sequence shown here is derived from an EMBL/GenBank/DDBJ whole genome shotgun (WGS) entry which is preliminary data.</text>
</comment>
<proteinExistence type="predicted"/>
<evidence type="ECO:0000313" key="8">
    <source>
        <dbReference type="EMBL" id="EJF97905.1"/>
    </source>
</evidence>
<dbReference type="PANTHER" id="PTHR42718:SF9">
    <property type="entry name" value="MAJOR FACILITATOR SUPERFAMILY MULTIDRUG TRANSPORTER MFSC"/>
    <property type="match status" value="1"/>
</dbReference>
<protein>
    <submittedName>
        <fullName evidence="8">Drug:H+ antiporter-2 (14 Spanner) (DHA2) family drug resistance MFS transporter</fullName>
    </submittedName>
</protein>
<dbReference type="PROSITE" id="PS50850">
    <property type="entry name" value="MFS"/>
    <property type="match status" value="1"/>
</dbReference>
<feature type="transmembrane region" description="Helical" evidence="6">
    <location>
        <begin position="228"/>
        <end position="245"/>
    </location>
</feature>
<sequence length="467" mass="51717">MQKRDSYTKSERYVIYTVIISSILPLLDGSIVNVILPNLAHYFSVEENDIQWVVTSYFLATVPGLLIAAFVQGRIGIKKTWFLASFIFMFGSLGVGLSYNFQTIISARIVQGFGTGLLLPLSQTIIALQFGQERVRQAMGTIAVPTVFAPAFGPLVGASLAQYVSWRLLFFINIPLILLALALGAKYLKTNETAKTKFNVFAFLAFSISLISIFYLTQATHLKNSNTVYISALIAVISLLFFIVSNKKAKNKLIVFSGFKNAQYTLLMIMGLIASFLFYSFLVFFPLAVVMGESHENSFLIIGTVLALQGVGAWIGRKFIYQKWKEKSAFFMIGIGLVISSFGLLFFGYNISMDGLGFLLRGIGLGITTIVCLSAPIQYVKSSYIKDTAVITRILQQLGGAFGGVFAGFLIQSLKEEALSLSQTYHIFFVFSVSVFLVFCLALYLLRKEQDFGSFISFEQQLSKGSF</sequence>
<organism evidence="8 9">
    <name type="scientific">Bartonella vinsonii subsp. arupensis Pm136co</name>
    <dbReference type="NCBI Taxonomy" id="1094561"/>
    <lineage>
        <taxon>Bacteria</taxon>
        <taxon>Pseudomonadati</taxon>
        <taxon>Pseudomonadota</taxon>
        <taxon>Alphaproteobacteria</taxon>
        <taxon>Hyphomicrobiales</taxon>
        <taxon>Bartonellaceae</taxon>
        <taxon>Bartonella</taxon>
    </lineage>
</organism>
<evidence type="ECO:0000313" key="9">
    <source>
        <dbReference type="Proteomes" id="UP000008948"/>
    </source>
</evidence>
<comment type="subcellular location">
    <subcellularLocation>
        <location evidence="1">Membrane</location>
        <topology evidence="1">Multi-pass membrane protein</topology>
    </subcellularLocation>
</comment>
<evidence type="ECO:0000259" key="7">
    <source>
        <dbReference type="PROSITE" id="PS50850"/>
    </source>
</evidence>
<keyword evidence="4 6" id="KW-1133">Transmembrane helix</keyword>
<keyword evidence="2" id="KW-0813">Transport</keyword>
<dbReference type="PANTHER" id="PTHR42718">
    <property type="entry name" value="MAJOR FACILITATOR SUPERFAMILY MULTIDRUG TRANSPORTER MFSC"/>
    <property type="match status" value="1"/>
</dbReference>
<feature type="transmembrane region" description="Helical" evidence="6">
    <location>
        <begin position="142"/>
        <end position="162"/>
    </location>
</feature>
<feature type="transmembrane region" description="Helical" evidence="6">
    <location>
        <begin position="168"/>
        <end position="188"/>
    </location>
</feature>
<dbReference type="InterPro" id="IPR020846">
    <property type="entry name" value="MFS_dom"/>
</dbReference>
<dbReference type="RefSeq" id="WP_004866672.1">
    <property type="nucleotide sequence ID" value="NZ_JH725045.1"/>
</dbReference>
<gene>
    <name evidence="8" type="ORF">MEI_01091</name>
</gene>
<feature type="transmembrane region" description="Helical" evidence="6">
    <location>
        <begin position="298"/>
        <end position="316"/>
    </location>
</feature>
<dbReference type="Gene3D" id="1.20.1250.20">
    <property type="entry name" value="MFS general substrate transporter like domains"/>
    <property type="match status" value="2"/>
</dbReference>
<evidence type="ECO:0000256" key="3">
    <source>
        <dbReference type="ARBA" id="ARBA00022692"/>
    </source>
</evidence>
<reference evidence="8 9" key="1">
    <citation type="submission" date="2012-03" db="EMBL/GenBank/DDBJ databases">
        <title>The Genome Sequence of Bartonella vinsonii subsp. arupensis str. Pm136co.</title>
        <authorList>
            <consortium name="The Broad Institute Genome Sequencing Platform"/>
            <consortium name="The Broad Institute Genome Sequencing Center for Infectious Disease"/>
            <person name="Feldgarden M."/>
            <person name="Kirby J."/>
            <person name="Kosoy M."/>
            <person name="Birtles R."/>
            <person name="Probert W.S."/>
            <person name="Chiaraviglio L."/>
            <person name="Young S.K."/>
            <person name="Zeng Q."/>
            <person name="Gargeya S."/>
            <person name="Fitzgerald M."/>
            <person name="Haas B."/>
            <person name="Abouelleil A."/>
            <person name="Alvarado L."/>
            <person name="Arachchi H.M."/>
            <person name="Berlin A."/>
            <person name="Chapman S.B."/>
            <person name="Gearin G."/>
            <person name="Goldberg J."/>
            <person name="Griggs A."/>
            <person name="Gujja S."/>
            <person name="Hansen M."/>
            <person name="Heiman D."/>
            <person name="Howarth C."/>
            <person name="Larimer J."/>
            <person name="Lui A."/>
            <person name="MacDonald P.J.P."/>
            <person name="McCowen C."/>
            <person name="Montmayeur A."/>
            <person name="Murphy C."/>
            <person name="Neiman D."/>
            <person name="Pearson M."/>
            <person name="Priest M."/>
            <person name="Roberts A."/>
            <person name="Saif S."/>
            <person name="Shea T."/>
            <person name="Sisk P."/>
            <person name="Stolte C."/>
            <person name="Sykes S."/>
            <person name="Wortman J."/>
            <person name="Nusbaum C."/>
            <person name="Birren B."/>
        </authorList>
    </citation>
    <scope>NUCLEOTIDE SEQUENCE [LARGE SCALE GENOMIC DNA]</scope>
    <source>
        <strain evidence="8 9">Pm136co</strain>
    </source>
</reference>
<feature type="transmembrane region" description="Helical" evidence="6">
    <location>
        <begin position="52"/>
        <end position="71"/>
    </location>
</feature>
<name>A0ABN0GNT4_BARVI</name>
<feature type="transmembrane region" description="Helical" evidence="6">
    <location>
        <begin position="105"/>
        <end position="130"/>
    </location>
</feature>
<dbReference type="InterPro" id="IPR036259">
    <property type="entry name" value="MFS_trans_sf"/>
</dbReference>
<dbReference type="Pfam" id="PF07690">
    <property type="entry name" value="MFS_1"/>
    <property type="match status" value="1"/>
</dbReference>
<evidence type="ECO:0000256" key="4">
    <source>
        <dbReference type="ARBA" id="ARBA00022989"/>
    </source>
</evidence>
<accession>A0ABN0GNT4</accession>
<feature type="transmembrane region" description="Helical" evidence="6">
    <location>
        <begin position="200"/>
        <end position="216"/>
    </location>
</feature>